<keyword evidence="3 5" id="KW-1133">Transmembrane helix</keyword>
<dbReference type="InterPro" id="IPR050307">
    <property type="entry name" value="Sterol_Desaturase_Related"/>
</dbReference>
<feature type="transmembrane region" description="Helical" evidence="5">
    <location>
        <begin position="29"/>
        <end position="53"/>
    </location>
</feature>
<feature type="domain" description="Fatty acid hydroxylase" evidence="6">
    <location>
        <begin position="132"/>
        <end position="266"/>
    </location>
</feature>
<dbReference type="Ensembl" id="ENSACLT00000030131.1">
    <property type="protein sequence ID" value="ENSACLP00000029437.1"/>
    <property type="gene ID" value="ENSACLG00000019965.1"/>
</dbReference>
<dbReference type="RefSeq" id="XP_026032869.1">
    <property type="nucleotide sequence ID" value="XM_026177084.1"/>
</dbReference>
<dbReference type="GO" id="GO:0008610">
    <property type="term" value="P:lipid biosynthetic process"/>
    <property type="evidence" value="ECO:0007669"/>
    <property type="project" value="InterPro"/>
</dbReference>
<evidence type="ECO:0000256" key="3">
    <source>
        <dbReference type="ARBA" id="ARBA00022989"/>
    </source>
</evidence>
<reference evidence="7" key="1">
    <citation type="submission" date="2018-05" db="EMBL/GenBank/DDBJ databases">
        <authorList>
            <person name="Datahose"/>
        </authorList>
    </citation>
    <scope>NUCLEOTIDE SEQUENCE</scope>
</reference>
<dbReference type="InterPro" id="IPR006694">
    <property type="entry name" value="Fatty_acid_hydroxylase"/>
</dbReference>
<reference evidence="7" key="3">
    <citation type="submission" date="2025-09" db="UniProtKB">
        <authorList>
            <consortium name="Ensembl"/>
        </authorList>
    </citation>
    <scope>IDENTIFICATION</scope>
</reference>
<proteinExistence type="predicted"/>
<dbReference type="CTD" id="336673"/>
<evidence type="ECO:0000256" key="2">
    <source>
        <dbReference type="ARBA" id="ARBA00022692"/>
    </source>
</evidence>
<sequence>MLNITEPYLQFLPCRSSDPLLQPFWDYLLFHYMPLISSPFFPVLLAFSSYFFFSLPFSVLDLLGEKVPLFHQYKIQPNRKPTLKMMGDNFMVTFYNHIFFVLPAVIISIFIMPAPPLPRDAPTVYELFIDMLAVLLLFDTQYFIWHFMHHKHPQLYRWIHAVHHEYIAPFSWSSERLSIPELMTVGFWSNCDPILLNCHPLTTWCITVFSIWMSVEDHIGYDLPWTLNHLVPLGLLGGAPAHDMHHQRPSTNYAPFFSHWDRIFGTAAPLKKKNELKSK</sequence>
<dbReference type="STRING" id="8154.ENSACLP00000029437"/>
<feature type="transmembrane region" description="Helical" evidence="5">
    <location>
        <begin position="127"/>
        <end position="148"/>
    </location>
</feature>
<dbReference type="GeneID" id="113027467"/>
<dbReference type="AlphaFoldDB" id="A0A3P8QK50"/>
<dbReference type="GO" id="GO:0005506">
    <property type="term" value="F:iron ion binding"/>
    <property type="evidence" value="ECO:0007669"/>
    <property type="project" value="InterPro"/>
</dbReference>
<evidence type="ECO:0000256" key="5">
    <source>
        <dbReference type="SAM" id="Phobius"/>
    </source>
</evidence>
<keyword evidence="4 5" id="KW-0472">Membrane</keyword>
<dbReference type="GeneTree" id="ENSGT00940000163793"/>
<evidence type="ECO:0000256" key="1">
    <source>
        <dbReference type="ARBA" id="ARBA00004370"/>
    </source>
</evidence>
<protein>
    <recommendedName>
        <fullName evidence="6">Fatty acid hydroxylase domain-containing protein</fullName>
    </recommendedName>
</protein>
<dbReference type="Pfam" id="PF04116">
    <property type="entry name" value="FA_hydroxylase"/>
    <property type="match status" value="1"/>
</dbReference>
<evidence type="ECO:0000313" key="7">
    <source>
        <dbReference type="Ensembl" id="ENSACLP00000029437.1"/>
    </source>
</evidence>
<evidence type="ECO:0000256" key="4">
    <source>
        <dbReference type="ARBA" id="ARBA00023136"/>
    </source>
</evidence>
<dbReference type="PANTHER" id="PTHR11863">
    <property type="entry name" value="STEROL DESATURASE"/>
    <property type="match status" value="1"/>
</dbReference>
<dbReference type="OrthoDB" id="1658724at2759"/>
<comment type="subcellular location">
    <subcellularLocation>
        <location evidence="1">Membrane</location>
    </subcellularLocation>
</comment>
<dbReference type="OMA" id="QLYRWIH"/>
<evidence type="ECO:0000313" key="8">
    <source>
        <dbReference type="Proteomes" id="UP000265100"/>
    </source>
</evidence>
<keyword evidence="8" id="KW-1185">Reference proteome</keyword>
<reference evidence="7" key="2">
    <citation type="submission" date="2025-08" db="UniProtKB">
        <authorList>
            <consortium name="Ensembl"/>
        </authorList>
    </citation>
    <scope>IDENTIFICATION</scope>
</reference>
<keyword evidence="2 5" id="KW-0812">Transmembrane</keyword>
<organism evidence="7 8">
    <name type="scientific">Astatotilapia calliptera</name>
    <name type="common">Eastern happy</name>
    <name type="synonym">Chromis callipterus</name>
    <dbReference type="NCBI Taxonomy" id="8154"/>
    <lineage>
        <taxon>Eukaryota</taxon>
        <taxon>Metazoa</taxon>
        <taxon>Chordata</taxon>
        <taxon>Craniata</taxon>
        <taxon>Vertebrata</taxon>
        <taxon>Euteleostomi</taxon>
        <taxon>Actinopterygii</taxon>
        <taxon>Neopterygii</taxon>
        <taxon>Teleostei</taxon>
        <taxon>Neoteleostei</taxon>
        <taxon>Acanthomorphata</taxon>
        <taxon>Ovalentaria</taxon>
        <taxon>Cichlomorphae</taxon>
        <taxon>Cichliformes</taxon>
        <taxon>Cichlidae</taxon>
        <taxon>African cichlids</taxon>
        <taxon>Pseudocrenilabrinae</taxon>
        <taxon>Haplochromini</taxon>
        <taxon>Astatotilapia</taxon>
    </lineage>
</organism>
<dbReference type="GO" id="GO:0016020">
    <property type="term" value="C:membrane"/>
    <property type="evidence" value="ECO:0007669"/>
    <property type="project" value="UniProtKB-SubCell"/>
</dbReference>
<feature type="transmembrane region" description="Helical" evidence="5">
    <location>
        <begin position="94"/>
        <end position="115"/>
    </location>
</feature>
<accession>A0A3P8QK50</accession>
<dbReference type="Proteomes" id="UP000265100">
    <property type="component" value="Chromosome 7"/>
</dbReference>
<dbReference type="Bgee" id="ENSACLG00000019965">
    <property type="expression patterns" value="Expressed in camera-type eye"/>
</dbReference>
<dbReference type="GO" id="GO:0016491">
    <property type="term" value="F:oxidoreductase activity"/>
    <property type="evidence" value="ECO:0007669"/>
    <property type="project" value="InterPro"/>
</dbReference>
<evidence type="ECO:0000259" key="6">
    <source>
        <dbReference type="Pfam" id="PF04116"/>
    </source>
</evidence>
<name>A0A3P8QK50_ASTCA</name>